<feature type="non-terminal residue" evidence="2">
    <location>
        <position position="1"/>
    </location>
</feature>
<evidence type="ECO:0000256" key="1">
    <source>
        <dbReference type="SAM" id="Phobius"/>
    </source>
</evidence>
<accession>X1SS76</accession>
<comment type="caution">
    <text evidence="2">The sequence shown here is derived from an EMBL/GenBank/DDBJ whole genome shotgun (WGS) entry which is preliminary data.</text>
</comment>
<sequence length="30" mass="3270">YYLTDAMGILLFTILITTVILVQKGAIDGI</sequence>
<keyword evidence="1" id="KW-0812">Transmembrane</keyword>
<protein>
    <submittedName>
        <fullName evidence="2">Uncharacterized protein</fullName>
    </submittedName>
</protein>
<dbReference type="AlphaFoldDB" id="X1SS76"/>
<name>X1SS76_9ZZZZ</name>
<proteinExistence type="predicted"/>
<keyword evidence="1" id="KW-0472">Membrane</keyword>
<dbReference type="EMBL" id="BARW01006879">
    <property type="protein sequence ID" value="GAI81956.1"/>
    <property type="molecule type" value="Genomic_DNA"/>
</dbReference>
<reference evidence="2" key="1">
    <citation type="journal article" date="2014" name="Front. Microbiol.">
        <title>High frequency of phylogenetically diverse reductive dehalogenase-homologous genes in deep subseafloor sedimentary metagenomes.</title>
        <authorList>
            <person name="Kawai M."/>
            <person name="Futagami T."/>
            <person name="Toyoda A."/>
            <person name="Takaki Y."/>
            <person name="Nishi S."/>
            <person name="Hori S."/>
            <person name="Arai W."/>
            <person name="Tsubouchi T."/>
            <person name="Morono Y."/>
            <person name="Uchiyama I."/>
            <person name="Ito T."/>
            <person name="Fujiyama A."/>
            <person name="Inagaki F."/>
            <person name="Takami H."/>
        </authorList>
    </citation>
    <scope>NUCLEOTIDE SEQUENCE</scope>
    <source>
        <strain evidence="2">Expedition CK06-06</strain>
    </source>
</reference>
<keyword evidence="1" id="KW-1133">Transmembrane helix</keyword>
<gene>
    <name evidence="2" type="ORF">S12H4_14424</name>
</gene>
<evidence type="ECO:0000313" key="2">
    <source>
        <dbReference type="EMBL" id="GAI81956.1"/>
    </source>
</evidence>
<organism evidence="2">
    <name type="scientific">marine sediment metagenome</name>
    <dbReference type="NCBI Taxonomy" id="412755"/>
    <lineage>
        <taxon>unclassified sequences</taxon>
        <taxon>metagenomes</taxon>
        <taxon>ecological metagenomes</taxon>
    </lineage>
</organism>
<feature type="transmembrane region" description="Helical" evidence="1">
    <location>
        <begin position="6"/>
        <end position="27"/>
    </location>
</feature>